<organism evidence="15 16">
    <name type="scientific">Acinetobacter apis</name>
    <dbReference type="NCBI Taxonomy" id="1229165"/>
    <lineage>
        <taxon>Bacteria</taxon>
        <taxon>Pseudomonadati</taxon>
        <taxon>Pseudomonadota</taxon>
        <taxon>Gammaproteobacteria</taxon>
        <taxon>Moraxellales</taxon>
        <taxon>Moraxellaceae</taxon>
        <taxon>Acinetobacter</taxon>
    </lineage>
</organism>
<feature type="transmembrane region" description="Helical" evidence="12">
    <location>
        <begin position="290"/>
        <end position="309"/>
    </location>
</feature>
<evidence type="ECO:0000256" key="8">
    <source>
        <dbReference type="ARBA" id="ARBA00022777"/>
    </source>
</evidence>
<evidence type="ECO:0000256" key="3">
    <source>
        <dbReference type="ARBA" id="ARBA00022475"/>
    </source>
</evidence>
<keyword evidence="8" id="KW-0418">Kinase</keyword>
<keyword evidence="10 12" id="KW-0472">Membrane</keyword>
<evidence type="ECO:0000256" key="1">
    <source>
        <dbReference type="ARBA" id="ARBA00004651"/>
    </source>
</evidence>
<evidence type="ECO:0000256" key="7">
    <source>
        <dbReference type="ARBA" id="ARBA00022692"/>
    </source>
</evidence>
<keyword evidence="5" id="KW-0808">Transferase</keyword>
<name>A0A217EH35_9GAMM</name>
<evidence type="ECO:0000256" key="12">
    <source>
        <dbReference type="SAM" id="Phobius"/>
    </source>
</evidence>
<keyword evidence="3" id="KW-1003">Cell membrane</keyword>
<reference evidence="16" key="1">
    <citation type="submission" date="2017-06" db="EMBL/GenBank/DDBJ databases">
        <authorList>
            <person name="Varghese N."/>
            <person name="Submissions S."/>
        </authorList>
    </citation>
    <scope>NUCLEOTIDE SEQUENCE [LARGE SCALE GENOMIC DNA]</scope>
    <source>
        <strain evidence="16">ANC 5114</strain>
    </source>
</reference>
<dbReference type="Pfam" id="PF02378">
    <property type="entry name" value="PTS_EIIC"/>
    <property type="match status" value="1"/>
</dbReference>
<feature type="domain" description="PTS EIIC type-1" evidence="14">
    <location>
        <begin position="108"/>
        <end position="457"/>
    </location>
</feature>
<evidence type="ECO:0000313" key="16">
    <source>
        <dbReference type="Proteomes" id="UP000243463"/>
    </source>
</evidence>
<evidence type="ECO:0000256" key="6">
    <source>
        <dbReference type="ARBA" id="ARBA00022683"/>
    </source>
</evidence>
<keyword evidence="7 12" id="KW-0812">Transmembrane</keyword>
<feature type="transmembrane region" description="Helical" evidence="12">
    <location>
        <begin position="330"/>
        <end position="351"/>
    </location>
</feature>
<feature type="domain" description="PTS EIIB type-1" evidence="13">
    <location>
        <begin position="4"/>
        <end position="87"/>
    </location>
</feature>
<feature type="transmembrane region" description="Helical" evidence="12">
    <location>
        <begin position="246"/>
        <end position="270"/>
    </location>
</feature>
<feature type="transmembrane region" description="Helical" evidence="12">
    <location>
        <begin position="208"/>
        <end position="234"/>
    </location>
</feature>
<dbReference type="PANTHER" id="PTHR30175">
    <property type="entry name" value="PHOSPHOTRANSFERASE SYSTEM TRANSPORT PROTEIN"/>
    <property type="match status" value="1"/>
</dbReference>
<feature type="transmembrane region" description="Helical" evidence="12">
    <location>
        <begin position="363"/>
        <end position="382"/>
    </location>
</feature>
<dbReference type="Proteomes" id="UP000243463">
    <property type="component" value="Unassembled WGS sequence"/>
</dbReference>
<dbReference type="InterPro" id="IPR003352">
    <property type="entry name" value="PTS_EIIC"/>
</dbReference>
<dbReference type="OrthoDB" id="92465at2"/>
<dbReference type="AlphaFoldDB" id="A0A217EH35"/>
<sequence length="457" mass="49510">MDVKHVVRQLVPLLGGKDNIHSAIHCSTRLRVVLIDDSLLDLNAIDEIKGVKASFRKSGQVQVAFSTSVINEVYDEFINFTQINEVANKESASQESEKNLGYFKRIANTLSKIFIPLIPAIIASGLLMGLLSLIKNYGWLDTKHPIYTLLEIFSSAAFIILPVLIGFNAARIFKGNPYIGATLGGILVHPSFANVWGGLGDYQTLDIYGFQIAMIGYQGTVFPILLTVWFMSYIERFFKRFIPEAVEVIFVPFLTLIISGFVSVLLIGPAGRMLGDGIAFSLTSLIDQTGWIAGLLFGALYSVVAMTGIQNSFHAIEAGLLSNPDIGVNYLLPIWSMANVAQGGACLAVWFRSRNDKIRKIAIPATFSAMIGSVEAAVFGVNLRFVKPFIAGMIGGGAGGAWVVFNHVYATGVGLTGLPGLAIIQASSLINQFIGLAISFGLAFFISLAFKYDKESE</sequence>
<evidence type="ECO:0000256" key="5">
    <source>
        <dbReference type="ARBA" id="ARBA00022679"/>
    </source>
</evidence>
<dbReference type="InterPro" id="IPR050558">
    <property type="entry name" value="PTS_Sugar-Specific_Components"/>
</dbReference>
<evidence type="ECO:0000259" key="14">
    <source>
        <dbReference type="PROSITE" id="PS51103"/>
    </source>
</evidence>
<evidence type="ECO:0000256" key="10">
    <source>
        <dbReference type="ARBA" id="ARBA00023136"/>
    </source>
</evidence>
<evidence type="ECO:0000256" key="9">
    <source>
        <dbReference type="ARBA" id="ARBA00022989"/>
    </source>
</evidence>
<dbReference type="InterPro" id="IPR018113">
    <property type="entry name" value="PTrfase_EIIB_Cys"/>
</dbReference>
<evidence type="ECO:0000259" key="13">
    <source>
        <dbReference type="PROSITE" id="PS51098"/>
    </source>
</evidence>
<protein>
    <submittedName>
        <fullName evidence="15">PTS system sucrose-specific IIB component, Glc family /PTS system sucrose-specific IIC component, Glc family</fullName>
    </submittedName>
</protein>
<feature type="transmembrane region" description="Helical" evidence="12">
    <location>
        <begin position="146"/>
        <end position="166"/>
    </location>
</feature>
<keyword evidence="2" id="KW-0813">Transport</keyword>
<keyword evidence="16" id="KW-1185">Reference proteome</keyword>
<keyword evidence="9 12" id="KW-1133">Transmembrane helix</keyword>
<feature type="active site" description="Phosphocysteine intermediate; for EIIB activity" evidence="11">
    <location>
        <position position="26"/>
    </location>
</feature>
<dbReference type="GO" id="GO:0009401">
    <property type="term" value="P:phosphoenolpyruvate-dependent sugar phosphotransferase system"/>
    <property type="evidence" value="ECO:0007669"/>
    <property type="project" value="UniProtKB-KW"/>
</dbReference>
<dbReference type="GO" id="GO:0005886">
    <property type="term" value="C:plasma membrane"/>
    <property type="evidence" value="ECO:0007669"/>
    <property type="project" value="UniProtKB-SubCell"/>
</dbReference>
<dbReference type="SUPFAM" id="SSF55604">
    <property type="entry name" value="Glucose permease domain IIB"/>
    <property type="match status" value="1"/>
</dbReference>
<accession>A0A217EH35</accession>
<keyword evidence="6" id="KW-0598">Phosphotransferase system</keyword>
<dbReference type="GO" id="GO:0015771">
    <property type="term" value="P:trehalose transport"/>
    <property type="evidence" value="ECO:0007669"/>
    <property type="project" value="TreeGrafter"/>
</dbReference>
<dbReference type="Pfam" id="PF00367">
    <property type="entry name" value="PTS_EIIB"/>
    <property type="match status" value="1"/>
</dbReference>
<dbReference type="PROSITE" id="PS51098">
    <property type="entry name" value="PTS_EIIB_TYPE_1"/>
    <property type="match status" value="1"/>
</dbReference>
<proteinExistence type="predicted"/>
<dbReference type="GO" id="GO:0090589">
    <property type="term" value="F:protein-phosphocysteine-trehalose phosphotransferase system transporter activity"/>
    <property type="evidence" value="ECO:0007669"/>
    <property type="project" value="TreeGrafter"/>
</dbReference>
<evidence type="ECO:0000256" key="4">
    <source>
        <dbReference type="ARBA" id="ARBA00022597"/>
    </source>
</evidence>
<dbReference type="InterPro" id="IPR036878">
    <property type="entry name" value="Glu_permease_IIB"/>
</dbReference>
<dbReference type="InterPro" id="IPR013013">
    <property type="entry name" value="PTS_EIIC_1"/>
</dbReference>
<evidence type="ECO:0000256" key="2">
    <source>
        <dbReference type="ARBA" id="ARBA00022448"/>
    </source>
</evidence>
<evidence type="ECO:0000313" key="15">
    <source>
        <dbReference type="EMBL" id="SNQ29815.1"/>
    </source>
</evidence>
<dbReference type="CDD" id="cd00212">
    <property type="entry name" value="PTS_IIB_glc"/>
    <property type="match status" value="1"/>
</dbReference>
<dbReference type="EMBL" id="FZLN01000003">
    <property type="protein sequence ID" value="SNQ29815.1"/>
    <property type="molecule type" value="Genomic_DNA"/>
</dbReference>
<comment type="subcellular location">
    <subcellularLocation>
        <location evidence="1">Cell membrane</location>
        <topology evidence="1">Multi-pass membrane protein</topology>
    </subcellularLocation>
</comment>
<feature type="transmembrane region" description="Helical" evidence="12">
    <location>
        <begin position="113"/>
        <end position="134"/>
    </location>
</feature>
<feature type="transmembrane region" description="Helical" evidence="12">
    <location>
        <begin position="429"/>
        <end position="450"/>
    </location>
</feature>
<dbReference type="PROSITE" id="PS51103">
    <property type="entry name" value="PTS_EIIC_TYPE_1"/>
    <property type="match status" value="1"/>
</dbReference>
<keyword evidence="4" id="KW-0762">Sugar transport</keyword>
<dbReference type="PROSITE" id="PS01035">
    <property type="entry name" value="PTS_EIIB_TYPE_1_CYS"/>
    <property type="match status" value="1"/>
</dbReference>
<dbReference type="PANTHER" id="PTHR30175:SF7">
    <property type="entry name" value="NEGATIVE REGULATOR OF SACY ACTIVITY"/>
    <property type="match status" value="1"/>
</dbReference>
<dbReference type="RefSeq" id="WP_088823860.1">
    <property type="nucleotide sequence ID" value="NZ_FZLN01000003.1"/>
</dbReference>
<dbReference type="InterPro" id="IPR001996">
    <property type="entry name" value="PTS_IIB_1"/>
</dbReference>
<dbReference type="GO" id="GO:0008982">
    <property type="term" value="F:protein-N(PI)-phosphohistidine-sugar phosphotransferase activity"/>
    <property type="evidence" value="ECO:0007669"/>
    <property type="project" value="InterPro"/>
</dbReference>
<dbReference type="GO" id="GO:0016301">
    <property type="term" value="F:kinase activity"/>
    <property type="evidence" value="ECO:0007669"/>
    <property type="project" value="UniProtKB-KW"/>
</dbReference>
<dbReference type="Gene3D" id="3.30.1360.60">
    <property type="entry name" value="Glucose permease domain IIB"/>
    <property type="match status" value="1"/>
</dbReference>
<feature type="transmembrane region" description="Helical" evidence="12">
    <location>
        <begin position="389"/>
        <end position="409"/>
    </location>
</feature>
<gene>
    <name evidence="15" type="ORF">SAMN05444584_1786</name>
</gene>
<feature type="transmembrane region" description="Helical" evidence="12">
    <location>
        <begin position="178"/>
        <end position="196"/>
    </location>
</feature>
<evidence type="ECO:0000256" key="11">
    <source>
        <dbReference type="PROSITE-ProRule" id="PRU00421"/>
    </source>
</evidence>